<reference evidence="7" key="1">
    <citation type="journal article" date="2020" name="mSystems">
        <title>Genome- and Community-Level Interaction Insights into Carbon Utilization and Element Cycling Functions of Hydrothermarchaeota in Hydrothermal Sediment.</title>
        <authorList>
            <person name="Zhou Z."/>
            <person name="Liu Y."/>
            <person name="Xu W."/>
            <person name="Pan J."/>
            <person name="Luo Z.H."/>
            <person name="Li M."/>
        </authorList>
    </citation>
    <scope>NUCLEOTIDE SEQUENCE [LARGE SCALE GENOMIC DNA]</scope>
    <source>
        <strain evidence="7">HyVt-26</strain>
    </source>
</reference>
<dbReference type="InterPro" id="IPR005226">
    <property type="entry name" value="UPF0014_fam"/>
</dbReference>
<proteinExistence type="inferred from homology"/>
<keyword evidence="5 6" id="KW-0472">Membrane</keyword>
<dbReference type="Pfam" id="PF03649">
    <property type="entry name" value="UPF0014"/>
    <property type="match status" value="1"/>
</dbReference>
<accession>A0A831K954</accession>
<comment type="subcellular location">
    <subcellularLocation>
        <location evidence="1">Membrane</location>
        <topology evidence="1">Multi-pass membrane protein</topology>
    </subcellularLocation>
</comment>
<protein>
    <submittedName>
        <fullName evidence="7">Iron export ABC transporter permease subunit FetB</fullName>
    </submittedName>
</protein>
<evidence type="ECO:0000256" key="3">
    <source>
        <dbReference type="ARBA" id="ARBA00022692"/>
    </source>
</evidence>
<dbReference type="EMBL" id="DRCV01000177">
    <property type="protein sequence ID" value="HDK38150.1"/>
    <property type="molecule type" value="Genomic_DNA"/>
</dbReference>
<evidence type="ECO:0000313" key="7">
    <source>
        <dbReference type="EMBL" id="HDK38150.1"/>
    </source>
</evidence>
<keyword evidence="3 6" id="KW-0812">Transmembrane</keyword>
<organism evidence="7">
    <name type="scientific">Thiolapillus brandeum</name>
    <dbReference type="NCBI Taxonomy" id="1076588"/>
    <lineage>
        <taxon>Bacteria</taxon>
        <taxon>Pseudomonadati</taxon>
        <taxon>Pseudomonadota</taxon>
        <taxon>Gammaproteobacteria</taxon>
        <taxon>Chromatiales</taxon>
        <taxon>Sedimenticolaceae</taxon>
        <taxon>Thiolapillus</taxon>
    </lineage>
</organism>
<dbReference type="PANTHER" id="PTHR30028:SF0">
    <property type="entry name" value="PROTEIN ALUMINUM SENSITIVE 3"/>
    <property type="match status" value="1"/>
</dbReference>
<dbReference type="GO" id="GO:0005886">
    <property type="term" value="C:plasma membrane"/>
    <property type="evidence" value="ECO:0007669"/>
    <property type="project" value="TreeGrafter"/>
</dbReference>
<comment type="caution">
    <text evidence="7">The sequence shown here is derived from an EMBL/GenBank/DDBJ whole genome shotgun (WGS) entry which is preliminary data.</text>
</comment>
<keyword evidence="4 6" id="KW-1133">Transmembrane helix</keyword>
<feature type="transmembrane region" description="Helical" evidence="6">
    <location>
        <begin position="130"/>
        <end position="151"/>
    </location>
</feature>
<feature type="transmembrane region" description="Helical" evidence="6">
    <location>
        <begin position="94"/>
        <end position="118"/>
    </location>
</feature>
<name>A0A831K954_9GAMM</name>
<evidence type="ECO:0000256" key="6">
    <source>
        <dbReference type="SAM" id="Phobius"/>
    </source>
</evidence>
<dbReference type="AlphaFoldDB" id="A0A831K954"/>
<sequence>MELISLSTWDLSIAAALVCLLAALSWALHLGVGRQLLISAGRSTVQLMILGMILKTLFTQTSLWLIALITLVMLAVAGYEVMARQQRKFRGIWGYGLGTLSMFLSSFLITLLALTMVIQVDPWYQPQYLIPLLGMLLGNTMSGIAIALDNLTRSTWEQRERIEARLMLGHESNQAITNIRRDALRSGLIPIINAMTTAGIVSLPGMMTGQILGGSPPMEAAKYQLMILFMIAAGSGLGSLTAIWAGSRRLFDERQRLRLDRLSTGHVNR</sequence>
<evidence type="ECO:0000256" key="5">
    <source>
        <dbReference type="ARBA" id="ARBA00023136"/>
    </source>
</evidence>
<evidence type="ECO:0000256" key="1">
    <source>
        <dbReference type="ARBA" id="ARBA00004141"/>
    </source>
</evidence>
<feature type="transmembrane region" description="Helical" evidence="6">
    <location>
        <begin position="64"/>
        <end position="82"/>
    </location>
</feature>
<comment type="similarity">
    <text evidence="2">Belongs to the UPF0014 family.</text>
</comment>
<feature type="transmembrane region" description="Helical" evidence="6">
    <location>
        <begin position="227"/>
        <end position="246"/>
    </location>
</feature>
<dbReference type="Proteomes" id="UP000885822">
    <property type="component" value="Unassembled WGS sequence"/>
</dbReference>
<gene>
    <name evidence="7" type="primary">fetB</name>
    <name evidence="7" type="ORF">ENG92_03955</name>
</gene>
<feature type="transmembrane region" description="Helical" evidence="6">
    <location>
        <begin position="188"/>
        <end position="207"/>
    </location>
</feature>
<evidence type="ECO:0000256" key="4">
    <source>
        <dbReference type="ARBA" id="ARBA00022989"/>
    </source>
</evidence>
<feature type="transmembrane region" description="Helical" evidence="6">
    <location>
        <begin position="6"/>
        <end position="28"/>
    </location>
</feature>
<evidence type="ECO:0000256" key="2">
    <source>
        <dbReference type="ARBA" id="ARBA00005268"/>
    </source>
</evidence>
<dbReference type="PANTHER" id="PTHR30028">
    <property type="entry name" value="UPF0014 INNER MEMBRANE PROTEIN YBBM-RELATED"/>
    <property type="match status" value="1"/>
</dbReference>